<protein>
    <submittedName>
        <fullName evidence="2">Uncharacterized protein</fullName>
    </submittedName>
</protein>
<dbReference type="EMBL" id="BMAU01021037">
    <property type="protein sequence ID" value="GFX87721.1"/>
    <property type="molecule type" value="Genomic_DNA"/>
</dbReference>
<organism evidence="2 3">
    <name type="scientific">Trichonephila clavipes</name>
    <name type="common">Golden silk orbweaver</name>
    <name type="synonym">Nephila clavipes</name>
    <dbReference type="NCBI Taxonomy" id="2585209"/>
    <lineage>
        <taxon>Eukaryota</taxon>
        <taxon>Metazoa</taxon>
        <taxon>Ecdysozoa</taxon>
        <taxon>Arthropoda</taxon>
        <taxon>Chelicerata</taxon>
        <taxon>Arachnida</taxon>
        <taxon>Araneae</taxon>
        <taxon>Araneomorphae</taxon>
        <taxon>Entelegynae</taxon>
        <taxon>Araneoidea</taxon>
        <taxon>Nephilidae</taxon>
        <taxon>Trichonephila</taxon>
    </lineage>
</organism>
<evidence type="ECO:0000313" key="3">
    <source>
        <dbReference type="Proteomes" id="UP000887159"/>
    </source>
</evidence>
<dbReference type="Proteomes" id="UP000887159">
    <property type="component" value="Unassembled WGS sequence"/>
</dbReference>
<evidence type="ECO:0000256" key="1">
    <source>
        <dbReference type="SAM" id="MobiDB-lite"/>
    </source>
</evidence>
<feature type="compositionally biased region" description="Polar residues" evidence="1">
    <location>
        <begin position="124"/>
        <end position="141"/>
    </location>
</feature>
<keyword evidence="3" id="KW-1185">Reference proteome</keyword>
<gene>
    <name evidence="2" type="primary">NCL1_46364</name>
    <name evidence="2" type="ORF">TNCV_4304301</name>
</gene>
<proteinExistence type="predicted"/>
<reference evidence="2" key="1">
    <citation type="submission" date="2020-08" db="EMBL/GenBank/DDBJ databases">
        <title>Multicomponent nature underlies the extraordinary mechanical properties of spider dragline silk.</title>
        <authorList>
            <person name="Kono N."/>
            <person name="Nakamura H."/>
            <person name="Mori M."/>
            <person name="Yoshida Y."/>
            <person name="Ohtoshi R."/>
            <person name="Malay A.D."/>
            <person name="Moran D.A.P."/>
            <person name="Tomita M."/>
            <person name="Numata K."/>
            <person name="Arakawa K."/>
        </authorList>
    </citation>
    <scope>NUCLEOTIDE SEQUENCE</scope>
</reference>
<dbReference type="AlphaFoldDB" id="A0A8X6UPW1"/>
<accession>A0A8X6UPW1</accession>
<evidence type="ECO:0000313" key="2">
    <source>
        <dbReference type="EMBL" id="GFX87721.1"/>
    </source>
</evidence>
<feature type="region of interest" description="Disordered" evidence="1">
    <location>
        <begin position="121"/>
        <end position="155"/>
    </location>
</feature>
<sequence length="155" mass="18095">MVATRLMKTQAPKPEQNTFRQNVPIRPRQNTFVPQNHYFVRPNFKNFNRMRPQHLPNQHVHNFNNRGFRPNHHTHFQHGLPQYPCKICTQQGIPNAYHWKLQCPFNQHQLGQTPFNCDPPLATNAVSQSSENSVGSQQIPNRRQHPPTEASCLAY</sequence>
<name>A0A8X6UPW1_TRICX</name>
<comment type="caution">
    <text evidence="2">The sequence shown here is derived from an EMBL/GenBank/DDBJ whole genome shotgun (WGS) entry which is preliminary data.</text>
</comment>